<feature type="compositionally biased region" description="Polar residues" evidence="5">
    <location>
        <begin position="334"/>
        <end position="343"/>
    </location>
</feature>
<evidence type="ECO:0000256" key="4">
    <source>
        <dbReference type="ARBA" id="ARBA00023306"/>
    </source>
</evidence>
<evidence type="ECO:0000313" key="6">
    <source>
        <dbReference type="EMBL" id="GAA0521026.1"/>
    </source>
</evidence>
<feature type="compositionally biased region" description="Low complexity" evidence="5">
    <location>
        <begin position="281"/>
        <end position="310"/>
    </location>
</feature>
<protein>
    <recommendedName>
        <fullName evidence="8">Condensin subunit ScpB</fullName>
    </recommendedName>
</protein>
<reference evidence="6 7" key="1">
    <citation type="journal article" date="2019" name="Int. J. Syst. Evol. Microbiol.">
        <title>The Global Catalogue of Microorganisms (GCM) 10K type strain sequencing project: providing services to taxonomists for standard genome sequencing and annotation.</title>
        <authorList>
            <consortium name="The Broad Institute Genomics Platform"/>
            <consortium name="The Broad Institute Genome Sequencing Center for Infectious Disease"/>
            <person name="Wu L."/>
            <person name="Ma J."/>
        </authorList>
    </citation>
    <scope>NUCLEOTIDE SEQUENCE [LARGE SCALE GENOMIC DNA]</scope>
    <source>
        <strain evidence="6 7">JCM 14330</strain>
    </source>
</reference>
<evidence type="ECO:0000256" key="2">
    <source>
        <dbReference type="ARBA" id="ARBA00022618"/>
    </source>
</evidence>
<keyword evidence="2" id="KW-0132">Cell division</keyword>
<dbReference type="InterPro" id="IPR005234">
    <property type="entry name" value="ScpB_csome_segregation"/>
</dbReference>
<keyword evidence="1" id="KW-0963">Cytoplasm</keyword>
<dbReference type="Pfam" id="PF04079">
    <property type="entry name" value="SMC_ScpB"/>
    <property type="match status" value="1"/>
</dbReference>
<evidence type="ECO:0000313" key="7">
    <source>
        <dbReference type="Proteomes" id="UP001501706"/>
    </source>
</evidence>
<dbReference type="InterPro" id="IPR036388">
    <property type="entry name" value="WH-like_DNA-bd_sf"/>
</dbReference>
<dbReference type="PANTHER" id="PTHR34298">
    <property type="entry name" value="SEGREGATION AND CONDENSATION PROTEIN B"/>
    <property type="match status" value="1"/>
</dbReference>
<evidence type="ECO:0000256" key="1">
    <source>
        <dbReference type="ARBA" id="ARBA00022490"/>
    </source>
</evidence>
<gene>
    <name evidence="6" type="ORF">GCM10009097_43190</name>
</gene>
<keyword evidence="7" id="KW-1185">Reference proteome</keyword>
<evidence type="ECO:0000256" key="3">
    <source>
        <dbReference type="ARBA" id="ARBA00022829"/>
    </source>
</evidence>
<dbReference type="NCBIfam" id="TIGR00281">
    <property type="entry name" value="SMC-Scp complex subunit ScpB"/>
    <property type="match status" value="1"/>
</dbReference>
<dbReference type="InterPro" id="IPR036390">
    <property type="entry name" value="WH_DNA-bd_sf"/>
</dbReference>
<feature type="region of interest" description="Disordered" evidence="5">
    <location>
        <begin position="274"/>
        <end position="343"/>
    </location>
</feature>
<evidence type="ECO:0008006" key="8">
    <source>
        <dbReference type="Google" id="ProtNLM"/>
    </source>
</evidence>
<sequence>MNTSEARLVLETALLCAQEPLQLSELRKLFADEVGNDTIRGLLQDIHQSWAERGIELVALASGWRFQSRPSMRPYLERLNPERPPKYSRAVMETLAIVAYRQPVTRGDIEEIRGVTVSSQVIKTLEDRGWIEVIGHRDAPGRPALFGTTRHFLDDLGLKALDELPPLESAESVAALSGLDGSGDLSLAVDGAEQDIPGEASAAANDDAAAEAAGAGETREAAVEEVAVAEGAATVEEAAAADEWTAVDEVVAAEDVAVADEVTVADEVAVVEGADSGGAGADDASAQAAQAREPVGEEIAAGDAADESASQQETEMQAPDAEPAPSVEDEESSVTKTSNQDHT</sequence>
<keyword evidence="4" id="KW-0131">Cell cycle</keyword>
<dbReference type="EMBL" id="BAAAEN010000020">
    <property type="protein sequence ID" value="GAA0521026.1"/>
    <property type="molecule type" value="Genomic_DNA"/>
</dbReference>
<dbReference type="Proteomes" id="UP001501706">
    <property type="component" value="Unassembled WGS sequence"/>
</dbReference>
<evidence type="ECO:0000256" key="5">
    <source>
        <dbReference type="SAM" id="MobiDB-lite"/>
    </source>
</evidence>
<keyword evidence="3" id="KW-0159">Chromosome partition</keyword>
<dbReference type="Gene3D" id="1.10.10.10">
    <property type="entry name" value="Winged helix-like DNA-binding domain superfamily/Winged helix DNA-binding domain"/>
    <property type="match status" value="2"/>
</dbReference>
<dbReference type="RefSeq" id="WP_343928179.1">
    <property type="nucleotide sequence ID" value="NZ_BAAAEN010000020.1"/>
</dbReference>
<dbReference type="PANTHER" id="PTHR34298:SF2">
    <property type="entry name" value="SEGREGATION AND CONDENSATION PROTEIN B"/>
    <property type="match status" value="1"/>
</dbReference>
<proteinExistence type="predicted"/>
<accession>A0ABN1CKJ9</accession>
<dbReference type="SUPFAM" id="SSF46785">
    <property type="entry name" value="Winged helix' DNA-binding domain"/>
    <property type="match status" value="2"/>
</dbReference>
<comment type="caution">
    <text evidence="6">The sequence shown here is derived from an EMBL/GenBank/DDBJ whole genome shotgun (WGS) entry which is preliminary data.</text>
</comment>
<organism evidence="6 7">
    <name type="scientific">Pigmentiphaga daeguensis</name>
    <dbReference type="NCBI Taxonomy" id="414049"/>
    <lineage>
        <taxon>Bacteria</taxon>
        <taxon>Pseudomonadati</taxon>
        <taxon>Pseudomonadota</taxon>
        <taxon>Betaproteobacteria</taxon>
        <taxon>Burkholderiales</taxon>
        <taxon>Alcaligenaceae</taxon>
        <taxon>Pigmentiphaga</taxon>
    </lineage>
</organism>
<name>A0ABN1CKJ9_9BURK</name>